<feature type="domain" description="ABC transporter" evidence="5">
    <location>
        <begin position="1"/>
        <end position="233"/>
    </location>
</feature>
<evidence type="ECO:0000313" key="7">
    <source>
        <dbReference type="Proteomes" id="UP000482960"/>
    </source>
</evidence>
<dbReference type="Gene3D" id="3.40.50.300">
    <property type="entry name" value="P-loop containing nucleotide triphosphate hydrolases"/>
    <property type="match status" value="2"/>
</dbReference>
<dbReference type="PROSITE" id="PS50893">
    <property type="entry name" value="ABC_TRANSPORTER_2"/>
    <property type="match status" value="2"/>
</dbReference>
<sequence>MTGVARAFGSTVALSSVDFEVAPGEVHALLGENGAGKTTLVRILAGLDRPDAGSVSVYGQPVRRFAARDLRGAGVAMVQQHFTLVPTLTAGENLALARPEGRIRPRAKAARERVERLADRYGLAIRADVPAGQLSVGEQQRLELIRALDADARLLILDEPTAVLVDAEAERLLSVCRRLAEEGRAVVIITHRLGEVFTGCDRVTVLRRGQVALGGTPVRDHDRAGLARLMVGASPADAPPAPPATQPPIPAPTRARSLERLRVDGVSRGRLDGFDLAVAGGEIVGMAGVDGNGQADLEALLAGLAAATAGTLTLDGEPLPVGDPRRRVRAGVAYIPSDRYRHALAGPMSLADNLELGRGHRVRPARRRRDRLLAPVLRRWDVRTAGPAARASTLSGGNAQKLVLARELAGEPRLVVAAYPTRGLDPDAARMISERIVKAAAAGAAVVWFGAELDELFAVADRIVVLATGHAAGPFEPPYDRAAIGLAMAGGHR</sequence>
<proteinExistence type="predicted"/>
<keyword evidence="3" id="KW-0547">Nucleotide-binding</keyword>
<dbReference type="CDD" id="cd03216">
    <property type="entry name" value="ABC_Carb_Monos_I"/>
    <property type="match status" value="1"/>
</dbReference>
<dbReference type="InterPro" id="IPR003593">
    <property type="entry name" value="AAA+_ATPase"/>
</dbReference>
<protein>
    <submittedName>
        <fullName evidence="6">Sugar ABC transporter</fullName>
    </submittedName>
</protein>
<keyword evidence="7" id="KW-1185">Reference proteome</keyword>
<reference evidence="6 7" key="1">
    <citation type="submission" date="2020-03" db="EMBL/GenBank/DDBJ databases">
        <title>Whole genome shotgun sequence of Phytohabitans rumicis NBRC 108638.</title>
        <authorList>
            <person name="Komaki H."/>
            <person name="Tamura T."/>
        </authorList>
    </citation>
    <scope>NUCLEOTIDE SEQUENCE [LARGE SCALE GENOMIC DNA]</scope>
    <source>
        <strain evidence="6 7">NBRC 108638</strain>
    </source>
</reference>
<dbReference type="PANTHER" id="PTHR43790:SF9">
    <property type="entry name" value="GALACTOFURANOSE TRANSPORTER ATP-BINDING PROTEIN YTFR"/>
    <property type="match status" value="1"/>
</dbReference>
<evidence type="ECO:0000313" key="6">
    <source>
        <dbReference type="EMBL" id="GFJ87186.1"/>
    </source>
</evidence>
<keyword evidence="2" id="KW-0677">Repeat</keyword>
<evidence type="ECO:0000256" key="1">
    <source>
        <dbReference type="ARBA" id="ARBA00022448"/>
    </source>
</evidence>
<organism evidence="6 7">
    <name type="scientific">Phytohabitans rumicis</name>
    <dbReference type="NCBI Taxonomy" id="1076125"/>
    <lineage>
        <taxon>Bacteria</taxon>
        <taxon>Bacillati</taxon>
        <taxon>Actinomycetota</taxon>
        <taxon>Actinomycetes</taxon>
        <taxon>Micromonosporales</taxon>
        <taxon>Micromonosporaceae</taxon>
    </lineage>
</organism>
<reference evidence="6 7" key="2">
    <citation type="submission" date="2020-03" db="EMBL/GenBank/DDBJ databases">
        <authorList>
            <person name="Ichikawa N."/>
            <person name="Kimura A."/>
            <person name="Kitahashi Y."/>
            <person name="Uohara A."/>
        </authorList>
    </citation>
    <scope>NUCLEOTIDE SEQUENCE [LARGE SCALE GENOMIC DNA]</scope>
    <source>
        <strain evidence="6 7">NBRC 108638</strain>
    </source>
</reference>
<dbReference type="PROSITE" id="PS00211">
    <property type="entry name" value="ABC_TRANSPORTER_1"/>
    <property type="match status" value="2"/>
</dbReference>
<dbReference type="SMART" id="SM00382">
    <property type="entry name" value="AAA"/>
    <property type="match status" value="1"/>
</dbReference>
<dbReference type="GO" id="GO:0016887">
    <property type="term" value="F:ATP hydrolysis activity"/>
    <property type="evidence" value="ECO:0007669"/>
    <property type="project" value="InterPro"/>
</dbReference>
<feature type="domain" description="ABC transporter" evidence="5">
    <location>
        <begin position="253"/>
        <end position="493"/>
    </location>
</feature>
<dbReference type="InterPro" id="IPR003439">
    <property type="entry name" value="ABC_transporter-like_ATP-bd"/>
</dbReference>
<evidence type="ECO:0000256" key="4">
    <source>
        <dbReference type="ARBA" id="ARBA00022840"/>
    </source>
</evidence>
<dbReference type="InterPro" id="IPR027417">
    <property type="entry name" value="P-loop_NTPase"/>
</dbReference>
<dbReference type="Proteomes" id="UP000482960">
    <property type="component" value="Unassembled WGS sequence"/>
</dbReference>
<dbReference type="InterPro" id="IPR050107">
    <property type="entry name" value="ABC_carbohydrate_import_ATPase"/>
</dbReference>
<keyword evidence="1" id="KW-0813">Transport</keyword>
<dbReference type="PANTHER" id="PTHR43790">
    <property type="entry name" value="CARBOHYDRATE TRANSPORT ATP-BINDING PROTEIN MG119-RELATED"/>
    <property type="match status" value="1"/>
</dbReference>
<name>A0A6V8KZG4_9ACTN</name>
<comment type="caution">
    <text evidence="6">The sequence shown here is derived from an EMBL/GenBank/DDBJ whole genome shotgun (WGS) entry which is preliminary data.</text>
</comment>
<dbReference type="InterPro" id="IPR017871">
    <property type="entry name" value="ABC_transporter-like_CS"/>
</dbReference>
<evidence type="ECO:0000256" key="3">
    <source>
        <dbReference type="ARBA" id="ARBA00022741"/>
    </source>
</evidence>
<accession>A0A6V8KZG4</accession>
<dbReference type="EMBL" id="BLPG01000001">
    <property type="protein sequence ID" value="GFJ87186.1"/>
    <property type="molecule type" value="Genomic_DNA"/>
</dbReference>
<dbReference type="Pfam" id="PF00005">
    <property type="entry name" value="ABC_tran"/>
    <property type="match status" value="2"/>
</dbReference>
<gene>
    <name evidence="6" type="ORF">Prum_008280</name>
</gene>
<dbReference type="SUPFAM" id="SSF52540">
    <property type="entry name" value="P-loop containing nucleoside triphosphate hydrolases"/>
    <property type="match status" value="2"/>
</dbReference>
<dbReference type="AlphaFoldDB" id="A0A6V8KZG4"/>
<keyword evidence="4" id="KW-0067">ATP-binding</keyword>
<evidence type="ECO:0000256" key="2">
    <source>
        <dbReference type="ARBA" id="ARBA00022737"/>
    </source>
</evidence>
<dbReference type="GO" id="GO:0005524">
    <property type="term" value="F:ATP binding"/>
    <property type="evidence" value="ECO:0007669"/>
    <property type="project" value="UniProtKB-KW"/>
</dbReference>
<evidence type="ECO:0000259" key="5">
    <source>
        <dbReference type="PROSITE" id="PS50893"/>
    </source>
</evidence>